<gene>
    <name evidence="1" type="ORF">NWE73_09405</name>
</gene>
<name>A0ABT6DJA0_9BACT</name>
<dbReference type="RefSeq" id="WP_277578057.1">
    <property type="nucleotide sequence ID" value="NZ_JANRMI010000002.1"/>
</dbReference>
<proteinExistence type="predicted"/>
<keyword evidence="2" id="KW-1185">Reference proteome</keyword>
<reference evidence="1" key="1">
    <citation type="submission" date="2022-08" db="EMBL/GenBank/DDBJ databases">
        <title>Novel Bdellovibrio Species Isolated from Svalbard: Designation Bdellovibrio svalbardensis.</title>
        <authorList>
            <person name="Mitchell R.J."/>
            <person name="Choi S.Y."/>
        </authorList>
    </citation>
    <scope>NUCLEOTIDE SEQUENCE</scope>
    <source>
        <strain evidence="1">PAP01</strain>
    </source>
</reference>
<evidence type="ECO:0000313" key="2">
    <source>
        <dbReference type="Proteomes" id="UP001152321"/>
    </source>
</evidence>
<evidence type="ECO:0008006" key="3">
    <source>
        <dbReference type="Google" id="ProtNLM"/>
    </source>
</evidence>
<dbReference type="Proteomes" id="UP001152321">
    <property type="component" value="Unassembled WGS sequence"/>
</dbReference>
<evidence type="ECO:0000313" key="1">
    <source>
        <dbReference type="EMBL" id="MDG0816579.1"/>
    </source>
</evidence>
<dbReference type="SUPFAM" id="SSF53167">
    <property type="entry name" value="Purine and uridine phosphorylases"/>
    <property type="match status" value="1"/>
</dbReference>
<protein>
    <recommendedName>
        <fullName evidence="3">Nucleoside phosphorylase domain-containing protein</fullName>
    </recommendedName>
</protein>
<accession>A0ABT6DJA0</accession>
<comment type="caution">
    <text evidence="1">The sequence shown here is derived from an EMBL/GenBank/DDBJ whole genome shotgun (WGS) entry which is preliminary data.</text>
</comment>
<organism evidence="1 2">
    <name type="scientific">Bdellovibrio svalbardensis</name>
    <dbReference type="NCBI Taxonomy" id="2972972"/>
    <lineage>
        <taxon>Bacteria</taxon>
        <taxon>Pseudomonadati</taxon>
        <taxon>Bdellovibrionota</taxon>
        <taxon>Bdellovibrionia</taxon>
        <taxon>Bdellovibrionales</taxon>
        <taxon>Pseudobdellovibrionaceae</taxon>
        <taxon>Bdellovibrio</taxon>
    </lineage>
</organism>
<dbReference type="InterPro" id="IPR035994">
    <property type="entry name" value="Nucleoside_phosphorylase_sf"/>
</dbReference>
<dbReference type="EMBL" id="JANRMI010000002">
    <property type="protein sequence ID" value="MDG0816579.1"/>
    <property type="molecule type" value="Genomic_DNA"/>
</dbReference>
<sequence length="782" mass="87777">MRKIYTLLIAFLITTGGGGVPYAHAELTAAHKDQLTKLNYMLSVDRLDFYSDGLADYLMEHNQAKAAEAIRQIRPEEYAAQNYVMQDLNNTDKWNELILSMLHKKFPEFKNLTLKDIEWNYNFFRKKLMEGFKADEIALKKEASISDISSHKVSFAKRSIPNVDGKAILLDSERYISEKTTRALFWDAAVSGKSIEFHMGTERDFRQRISQEDREVIAEIKTRAANYNKMYLVHDPRTNEYSYAITRISGDDRVKHLIAQLRILKYDSKVPLKNDFVRVYGNANQVHRDQEARLLELFKTVPKADVVVIGQKSAISNVITMAGMMAQMQPDLRSEVVADKTQISKLAQTVKESGSYFSVTTKASVVKSEFEKVTNPLAGNYEVYTSEQPSHDISDVLLETKDGKIVRWRFISNMWGDEVVPVARALRNSGHEKVVYIGTAGGLVGKGLKVGDVVSPSKTYTQAGKLFDLEAPTYGKDFVKTGMTLGQVTSPFDETKTWFNKWSNKIDLVELETGYLKENLGPRVSFQPYLLVSDVVGSEHESLAVAASDSGKRKNGQMKLLESLFMQSGIKAPVGNMDMISAELAVQRMYYKIDVLRPSRDITSKAQLTQLALRKGLSTDAELEALIKAEPAFDRQLLMDKLEKFSGATDLLAQKIKQVNFAIVGSDEFMNGTWNAKKALSLKLMIGTMTAADAESVYAKELAQIKQTMGKDLQIEVVDFDAEKSRGALRFNAGSKRVLAAHYENKILKKLGLTKEIDKNGGVRFREITETTGGMRCEAVML</sequence>